<feature type="compositionally biased region" description="Polar residues" evidence="1">
    <location>
        <begin position="310"/>
        <end position="343"/>
    </location>
</feature>
<evidence type="ECO:0000313" key="3">
    <source>
        <dbReference type="Proteomes" id="UP000218231"/>
    </source>
</evidence>
<sequence length="362" mass="38881">MTGQRAVTQHAYERHDQGHQQAQHQQGCRPAQPLDQAQGAGKHGELTERAGGAGDAHRHAALLRRHGAADHAEDHRERSAGQADADQQAGAERQRPGRIGKGHHRQADCGDGEGEYLATPAEIGAHRRQEQTETMPHPQRQREDQRRPQKYPTAAPPKGSKLLQQAHQLVTLPLTQPLHQLRLGLLPGRVGGIQACPARLTQQHHTVALVFSVGQPHQALGLEHLEVATQGSEARQQVSTGFECRQVMRPEPPAGPPLFHPYKIGILHQITRPAAYCNARPSTTTSSSNSSSAPAVSPVAPPNRLHINRRSQANTSSASSITPSTGQPPMTTQSATVASNTQIAPCRGRCSASADPSPPGRT</sequence>
<evidence type="ECO:0000313" key="2">
    <source>
        <dbReference type="EMBL" id="PAV72747.1"/>
    </source>
</evidence>
<gene>
    <name evidence="2" type="ORF">WR25_25287</name>
</gene>
<reference evidence="2 3" key="1">
    <citation type="journal article" date="2017" name="Curr. Biol.">
        <title>Genome architecture and evolution of a unichromosomal asexual nematode.</title>
        <authorList>
            <person name="Fradin H."/>
            <person name="Zegar C."/>
            <person name="Gutwein M."/>
            <person name="Lucas J."/>
            <person name="Kovtun M."/>
            <person name="Corcoran D."/>
            <person name="Baugh L.R."/>
            <person name="Kiontke K."/>
            <person name="Gunsalus K."/>
            <person name="Fitch D.H."/>
            <person name="Piano F."/>
        </authorList>
    </citation>
    <scope>NUCLEOTIDE SEQUENCE [LARGE SCALE GENOMIC DNA]</scope>
    <source>
        <strain evidence="2">PF1309</strain>
    </source>
</reference>
<proteinExistence type="predicted"/>
<dbReference type="Proteomes" id="UP000218231">
    <property type="component" value="Unassembled WGS sequence"/>
</dbReference>
<protein>
    <submittedName>
        <fullName evidence="2">Uncharacterized protein</fullName>
    </submittedName>
</protein>
<feature type="compositionally biased region" description="Low complexity" evidence="1">
    <location>
        <begin position="281"/>
        <end position="298"/>
    </location>
</feature>
<keyword evidence="3" id="KW-1185">Reference proteome</keyword>
<feature type="compositionally biased region" description="Basic and acidic residues" evidence="1">
    <location>
        <begin position="67"/>
        <end position="79"/>
    </location>
</feature>
<feature type="compositionally biased region" description="Low complexity" evidence="1">
    <location>
        <begin position="80"/>
        <end position="91"/>
    </location>
</feature>
<name>A0A2A2KFQ4_9BILA</name>
<feature type="region of interest" description="Disordered" evidence="1">
    <location>
        <begin position="278"/>
        <end position="362"/>
    </location>
</feature>
<evidence type="ECO:0000256" key="1">
    <source>
        <dbReference type="SAM" id="MobiDB-lite"/>
    </source>
</evidence>
<comment type="caution">
    <text evidence="2">The sequence shown here is derived from an EMBL/GenBank/DDBJ whole genome shotgun (WGS) entry which is preliminary data.</text>
</comment>
<feature type="region of interest" description="Disordered" evidence="1">
    <location>
        <begin position="1"/>
        <end position="160"/>
    </location>
</feature>
<dbReference type="EMBL" id="LIAE01008709">
    <property type="protein sequence ID" value="PAV72747.1"/>
    <property type="molecule type" value="Genomic_DNA"/>
</dbReference>
<accession>A0A2A2KFQ4</accession>
<dbReference type="AlphaFoldDB" id="A0A2A2KFQ4"/>
<organism evidence="2 3">
    <name type="scientific">Diploscapter pachys</name>
    <dbReference type="NCBI Taxonomy" id="2018661"/>
    <lineage>
        <taxon>Eukaryota</taxon>
        <taxon>Metazoa</taxon>
        <taxon>Ecdysozoa</taxon>
        <taxon>Nematoda</taxon>
        <taxon>Chromadorea</taxon>
        <taxon>Rhabditida</taxon>
        <taxon>Rhabditina</taxon>
        <taxon>Rhabditomorpha</taxon>
        <taxon>Rhabditoidea</taxon>
        <taxon>Rhabditidae</taxon>
        <taxon>Diploscapter</taxon>
    </lineage>
</organism>